<evidence type="ECO:0000256" key="2">
    <source>
        <dbReference type="SAM" id="SignalP"/>
    </source>
</evidence>
<feature type="signal peptide" evidence="2">
    <location>
        <begin position="1"/>
        <end position="26"/>
    </location>
</feature>
<comment type="caution">
    <text evidence="3">The sequence shown here is derived from an EMBL/GenBank/DDBJ whole genome shotgun (WGS) entry which is preliminary data.</text>
</comment>
<reference evidence="3 4" key="1">
    <citation type="submission" date="2020-08" db="EMBL/GenBank/DDBJ databases">
        <title>Sequencing the genomes of 1000 actinobacteria strains.</title>
        <authorList>
            <person name="Klenk H.-P."/>
        </authorList>
    </citation>
    <scope>NUCLEOTIDE SEQUENCE [LARGE SCALE GENOMIC DNA]</scope>
    <source>
        <strain evidence="3 4">DSM 44320</strain>
    </source>
</reference>
<name>A0A7W5VFX1_9ACTN</name>
<keyword evidence="2" id="KW-0732">Signal</keyword>
<evidence type="ECO:0000313" key="3">
    <source>
        <dbReference type="EMBL" id="MBB3731353.1"/>
    </source>
</evidence>
<proteinExistence type="predicted"/>
<feature type="compositionally biased region" description="Polar residues" evidence="1">
    <location>
        <begin position="31"/>
        <end position="42"/>
    </location>
</feature>
<dbReference type="Proteomes" id="UP000579945">
    <property type="component" value="Unassembled WGS sequence"/>
</dbReference>
<protein>
    <recommendedName>
        <fullName evidence="5">Secreted protein</fullName>
    </recommendedName>
</protein>
<feature type="chain" id="PRO_5030697683" description="Secreted protein" evidence="2">
    <location>
        <begin position="27"/>
        <end position="86"/>
    </location>
</feature>
<dbReference type="AlphaFoldDB" id="A0A7W5VFX1"/>
<sequence length="86" mass="8729">MLKKLCVTGIIVAAAGATLMSAPASADTDTRNASRNSEASQSGNNFGNVFAGNVGTSRSTNVNNINGNAVTGTNRSWVGVRVAIDD</sequence>
<dbReference type="GeneID" id="95393452"/>
<evidence type="ECO:0008006" key="5">
    <source>
        <dbReference type="Google" id="ProtNLM"/>
    </source>
</evidence>
<accession>A0A7W5VFX1</accession>
<organism evidence="3 4">
    <name type="scientific">Nonomuraea dietziae</name>
    <dbReference type="NCBI Taxonomy" id="65515"/>
    <lineage>
        <taxon>Bacteria</taxon>
        <taxon>Bacillati</taxon>
        <taxon>Actinomycetota</taxon>
        <taxon>Actinomycetes</taxon>
        <taxon>Streptosporangiales</taxon>
        <taxon>Streptosporangiaceae</taxon>
        <taxon>Nonomuraea</taxon>
    </lineage>
</organism>
<evidence type="ECO:0000256" key="1">
    <source>
        <dbReference type="SAM" id="MobiDB-lite"/>
    </source>
</evidence>
<keyword evidence="4" id="KW-1185">Reference proteome</keyword>
<gene>
    <name evidence="3" type="ORF">FHR33_007213</name>
</gene>
<feature type="region of interest" description="Disordered" evidence="1">
    <location>
        <begin position="22"/>
        <end position="50"/>
    </location>
</feature>
<dbReference type="RefSeq" id="WP_183657259.1">
    <property type="nucleotide sequence ID" value="NZ_JACIBV010000001.1"/>
</dbReference>
<dbReference type="EMBL" id="JACIBV010000001">
    <property type="protein sequence ID" value="MBB3731353.1"/>
    <property type="molecule type" value="Genomic_DNA"/>
</dbReference>
<evidence type="ECO:0000313" key="4">
    <source>
        <dbReference type="Proteomes" id="UP000579945"/>
    </source>
</evidence>